<dbReference type="Gene3D" id="3.40.960.10">
    <property type="entry name" value="VSR Endonuclease"/>
    <property type="match status" value="1"/>
</dbReference>
<feature type="domain" description="DUF2726" evidence="1">
    <location>
        <begin position="82"/>
        <end position="148"/>
    </location>
</feature>
<protein>
    <recommendedName>
        <fullName evidence="1">DUF2726 domain-containing protein</fullName>
    </recommendedName>
</protein>
<comment type="caution">
    <text evidence="2">The sequence shown here is derived from an EMBL/GenBank/DDBJ whole genome shotgun (WGS) entry which is preliminary data.</text>
</comment>
<dbReference type="Proteomes" id="UP000282378">
    <property type="component" value="Unassembled WGS sequence"/>
</dbReference>
<feature type="non-terminal residue" evidence="2">
    <location>
        <position position="1"/>
    </location>
</feature>
<name>A0A3M3AB57_PSEYM</name>
<reference evidence="2 3" key="1">
    <citation type="submission" date="2018-08" db="EMBL/GenBank/DDBJ databases">
        <title>Recombination of ecologically and evolutionarily significant loci maintains genetic cohesion in the Pseudomonas syringae species complex.</title>
        <authorList>
            <person name="Dillon M."/>
            <person name="Thakur S."/>
            <person name="Almeida R.N.D."/>
            <person name="Weir B.S."/>
            <person name="Guttman D.S."/>
        </authorList>
    </citation>
    <scope>NUCLEOTIDE SEQUENCE [LARGE SCALE GENOMIC DNA]</scope>
    <source>
        <strain evidence="2 3">88_10</strain>
    </source>
</reference>
<evidence type="ECO:0000313" key="2">
    <source>
        <dbReference type="EMBL" id="RML97701.1"/>
    </source>
</evidence>
<dbReference type="AlphaFoldDB" id="A0A3M3AB57"/>
<organism evidence="2 3">
    <name type="scientific">Pseudomonas syringae pv. maculicola</name>
    <dbReference type="NCBI Taxonomy" id="59511"/>
    <lineage>
        <taxon>Bacteria</taxon>
        <taxon>Pseudomonadati</taxon>
        <taxon>Pseudomonadota</taxon>
        <taxon>Gammaproteobacteria</taxon>
        <taxon>Pseudomonadales</taxon>
        <taxon>Pseudomonadaceae</taxon>
        <taxon>Pseudomonas</taxon>
    </lineage>
</organism>
<evidence type="ECO:0000313" key="3">
    <source>
        <dbReference type="Proteomes" id="UP000282378"/>
    </source>
</evidence>
<dbReference type="EMBL" id="RBNL01000740">
    <property type="protein sequence ID" value="RML97701.1"/>
    <property type="molecule type" value="Genomic_DNA"/>
</dbReference>
<sequence length="167" mass="18982">PVISAFDLLYKEYDRSQERLNKRLRPDDSPFKSEQIVAQILREALAQEARQSIMFHREVLLIQLASAAGASFTEREREFMNNGSCCDFVLYFKIGKRPLGVIEVDGGHHNDLVQIERDTVKNSILEKCGIPLLRLRTIESHIEEKIAAFVDQWTPPVPDDGRNASSG</sequence>
<evidence type="ECO:0000259" key="1">
    <source>
        <dbReference type="Pfam" id="PF10881"/>
    </source>
</evidence>
<dbReference type="Pfam" id="PF10881">
    <property type="entry name" value="DUF2726"/>
    <property type="match status" value="1"/>
</dbReference>
<proteinExistence type="predicted"/>
<dbReference type="InterPro" id="IPR024402">
    <property type="entry name" value="DUF2726"/>
</dbReference>
<gene>
    <name evidence="2" type="ORF">APX70_00962</name>
</gene>
<accession>A0A3M3AB57</accession>